<dbReference type="EMBL" id="BSQG01000007">
    <property type="protein sequence ID" value="GLU49514.1"/>
    <property type="molecule type" value="Genomic_DNA"/>
</dbReference>
<evidence type="ECO:0000259" key="2">
    <source>
        <dbReference type="PROSITE" id="PS50801"/>
    </source>
</evidence>
<keyword evidence="4" id="KW-1185">Reference proteome</keyword>
<dbReference type="AlphaFoldDB" id="A0A9W6P8H9"/>
<comment type="caution">
    <text evidence="3">The sequence shown here is derived from an EMBL/GenBank/DDBJ whole genome shotgun (WGS) entry which is preliminary data.</text>
</comment>
<dbReference type="InterPro" id="IPR051932">
    <property type="entry name" value="Bact_StressResp_Reg"/>
</dbReference>
<keyword evidence="1" id="KW-0597">Phosphoprotein</keyword>
<dbReference type="CDD" id="cd07041">
    <property type="entry name" value="STAS_RsbR_RsbS_like"/>
    <property type="match status" value="1"/>
</dbReference>
<proteinExistence type="predicted"/>
<evidence type="ECO:0000313" key="3">
    <source>
        <dbReference type="EMBL" id="GLU49514.1"/>
    </source>
</evidence>
<dbReference type="InterPro" id="IPR002645">
    <property type="entry name" value="STAS_dom"/>
</dbReference>
<evidence type="ECO:0000256" key="1">
    <source>
        <dbReference type="ARBA" id="ARBA00022553"/>
    </source>
</evidence>
<dbReference type="PROSITE" id="PS50801">
    <property type="entry name" value="STAS"/>
    <property type="match status" value="1"/>
</dbReference>
<protein>
    <recommendedName>
        <fullName evidence="2">STAS domain-containing protein</fullName>
    </recommendedName>
</protein>
<dbReference type="PANTHER" id="PTHR33745">
    <property type="entry name" value="RSBT ANTAGONIST PROTEIN RSBS-RELATED"/>
    <property type="match status" value="1"/>
</dbReference>
<sequence>MSEPDATTQRSAAQSVADVLLRRREQVAQRWAELPLFRTVFTVTRDEAVEAGQSVVDALAVVASSGRPGDLEASGFDPVRVQIGRMSASRSRAGVSVGQVAAEVAALKDAVVDLLKAELEQEPAEIRHEAVLFASELLATLRLVTLETMLDDGQEIIVRQRQQLLEGATPVIKLWEGIVAVPLIGTLDSARSQVVMESLLEAIVAQQAKVVILDITGVSTVDTLVAQHLMKTVASARLMGAECIVSGIRPAIAQTIVQLGIDLGSVITRSSLADALAMALHRIGLRVHSAPDSPPVAGPAAL</sequence>
<dbReference type="InterPro" id="IPR036513">
    <property type="entry name" value="STAS_dom_sf"/>
</dbReference>
<dbReference type="Pfam" id="PF01740">
    <property type="entry name" value="STAS"/>
    <property type="match status" value="1"/>
</dbReference>
<dbReference type="Proteomes" id="UP001165092">
    <property type="component" value="Unassembled WGS sequence"/>
</dbReference>
<dbReference type="Gene3D" id="3.30.750.24">
    <property type="entry name" value="STAS domain"/>
    <property type="match status" value="1"/>
</dbReference>
<organism evidence="3 4">
    <name type="scientific">Nocardiopsis ansamitocini</name>
    <dbReference type="NCBI Taxonomy" id="1670832"/>
    <lineage>
        <taxon>Bacteria</taxon>
        <taxon>Bacillati</taxon>
        <taxon>Actinomycetota</taxon>
        <taxon>Actinomycetes</taxon>
        <taxon>Streptosporangiales</taxon>
        <taxon>Nocardiopsidaceae</taxon>
        <taxon>Nocardiopsis</taxon>
    </lineage>
</organism>
<feature type="domain" description="STAS" evidence="2">
    <location>
        <begin position="168"/>
        <end position="279"/>
    </location>
</feature>
<dbReference type="PANTHER" id="PTHR33745:SF3">
    <property type="entry name" value="RSBT CO-ANTAGONIST PROTEIN RSBRC"/>
    <property type="match status" value="1"/>
</dbReference>
<name>A0A9W6P8H9_9ACTN</name>
<gene>
    <name evidence="3" type="ORF">Nans01_38650</name>
</gene>
<dbReference type="SUPFAM" id="SSF52091">
    <property type="entry name" value="SpoIIaa-like"/>
    <property type="match status" value="1"/>
</dbReference>
<dbReference type="RefSeq" id="WP_285761060.1">
    <property type="nucleotide sequence ID" value="NZ_BSQG01000007.1"/>
</dbReference>
<reference evidence="3" key="1">
    <citation type="submission" date="2023-02" db="EMBL/GenBank/DDBJ databases">
        <title>Nocardiopsis ansamitocini NBRC 112285.</title>
        <authorList>
            <person name="Ichikawa N."/>
            <person name="Sato H."/>
            <person name="Tonouchi N."/>
        </authorList>
    </citation>
    <scope>NUCLEOTIDE SEQUENCE</scope>
    <source>
        <strain evidence="3">NBRC 112285</strain>
    </source>
</reference>
<accession>A0A9W6P8H9</accession>
<evidence type="ECO:0000313" key="4">
    <source>
        <dbReference type="Proteomes" id="UP001165092"/>
    </source>
</evidence>